<dbReference type="InterPro" id="IPR001789">
    <property type="entry name" value="Sig_transdc_resp-reg_receiver"/>
</dbReference>
<dbReference type="PANTHER" id="PTHR44520">
    <property type="entry name" value="RESPONSE REGULATOR RCP1-RELATED"/>
    <property type="match status" value="1"/>
</dbReference>
<feature type="domain" description="Response regulatory" evidence="2">
    <location>
        <begin position="6"/>
        <end position="126"/>
    </location>
</feature>
<dbReference type="RefSeq" id="WP_104711297.1">
    <property type="nucleotide sequence ID" value="NZ_PTRA01000001.1"/>
</dbReference>
<dbReference type="PROSITE" id="PS50110">
    <property type="entry name" value="RESPONSE_REGULATORY"/>
    <property type="match status" value="1"/>
</dbReference>
<dbReference type="InterPro" id="IPR052893">
    <property type="entry name" value="TCS_response_regulator"/>
</dbReference>
<evidence type="ECO:0000259" key="2">
    <source>
        <dbReference type="PROSITE" id="PS50110"/>
    </source>
</evidence>
<reference evidence="4" key="1">
    <citation type="submission" date="2018-02" db="EMBL/GenBank/DDBJ databases">
        <title>Genome sequencing of Solimonas sp. HR-BB.</title>
        <authorList>
            <person name="Lee Y."/>
            <person name="Jeon C.O."/>
        </authorList>
    </citation>
    <scope>NUCLEOTIDE SEQUENCE [LARGE SCALE GENOMIC DNA]</scope>
    <source>
        <strain evidence="4">HR-U</strain>
    </source>
</reference>
<gene>
    <name evidence="3" type="ORF">C5O19_08450</name>
</gene>
<dbReference type="SMART" id="SM00448">
    <property type="entry name" value="REC"/>
    <property type="match status" value="1"/>
</dbReference>
<dbReference type="Gene3D" id="3.40.50.2300">
    <property type="match status" value="1"/>
</dbReference>
<dbReference type="AlphaFoldDB" id="A0A2S7IPU1"/>
<dbReference type="OrthoDB" id="7631574at2"/>
<evidence type="ECO:0000313" key="4">
    <source>
        <dbReference type="Proteomes" id="UP000239590"/>
    </source>
</evidence>
<dbReference type="Proteomes" id="UP000239590">
    <property type="component" value="Unassembled WGS sequence"/>
</dbReference>
<proteinExistence type="predicted"/>
<dbReference type="EMBL" id="PTRA01000001">
    <property type="protein sequence ID" value="PQA59648.1"/>
    <property type="molecule type" value="Genomic_DNA"/>
</dbReference>
<name>A0A2S7IPU1_9BACT</name>
<keyword evidence="4" id="KW-1185">Reference proteome</keyword>
<evidence type="ECO:0000313" key="3">
    <source>
        <dbReference type="EMBL" id="PQA59648.1"/>
    </source>
</evidence>
<comment type="caution">
    <text evidence="3">The sequence shown here is derived from an EMBL/GenBank/DDBJ whole genome shotgun (WGS) entry which is preliminary data.</text>
</comment>
<dbReference type="SUPFAM" id="SSF52172">
    <property type="entry name" value="CheY-like"/>
    <property type="match status" value="1"/>
</dbReference>
<accession>A0A2S7IPU1</accession>
<dbReference type="CDD" id="cd17557">
    <property type="entry name" value="REC_Rcp-like"/>
    <property type="match status" value="1"/>
</dbReference>
<keyword evidence="1" id="KW-0597">Phosphoprotein</keyword>
<dbReference type="InterPro" id="IPR011006">
    <property type="entry name" value="CheY-like_superfamily"/>
</dbReference>
<dbReference type="Pfam" id="PF00072">
    <property type="entry name" value="Response_reg"/>
    <property type="match status" value="1"/>
</dbReference>
<feature type="modified residue" description="4-aspartylphosphate" evidence="1">
    <location>
        <position position="59"/>
    </location>
</feature>
<dbReference type="GO" id="GO:0000160">
    <property type="term" value="P:phosphorelay signal transduction system"/>
    <property type="evidence" value="ECO:0007669"/>
    <property type="project" value="InterPro"/>
</dbReference>
<sequence>MATKPLFLIVDDDADDRDLLNLAYQEGSYQCDLVFAEDGREALKLLEQSPVRPSVMLVDINMPGMNGLELLQKLKSSARWKGMPVVMLTTSNNPRLIHDAYSMGANSYLVKPDNYHTLSSLWDALYGFWTNTAKLPTYAVSQGVS</sequence>
<protein>
    <submittedName>
        <fullName evidence="3">Response regulator</fullName>
    </submittedName>
</protein>
<organism evidence="3 4">
    <name type="scientific">Siphonobacter curvatus</name>
    <dbReference type="NCBI Taxonomy" id="2094562"/>
    <lineage>
        <taxon>Bacteria</taxon>
        <taxon>Pseudomonadati</taxon>
        <taxon>Bacteroidota</taxon>
        <taxon>Cytophagia</taxon>
        <taxon>Cytophagales</taxon>
        <taxon>Cytophagaceae</taxon>
        <taxon>Siphonobacter</taxon>
    </lineage>
</organism>
<dbReference type="PANTHER" id="PTHR44520:SF2">
    <property type="entry name" value="RESPONSE REGULATOR RCP1"/>
    <property type="match status" value="1"/>
</dbReference>
<evidence type="ECO:0000256" key="1">
    <source>
        <dbReference type="PROSITE-ProRule" id="PRU00169"/>
    </source>
</evidence>